<feature type="region of interest" description="Disordered" evidence="2">
    <location>
        <begin position="408"/>
        <end position="431"/>
    </location>
</feature>
<keyword evidence="3" id="KW-0472">Membrane</keyword>
<dbReference type="AlphaFoldDB" id="A0AA35WDK8"/>
<evidence type="ECO:0000256" key="2">
    <source>
        <dbReference type="SAM" id="MobiDB-lite"/>
    </source>
</evidence>
<comment type="similarity">
    <text evidence="1">Belongs to the AB hydrolase superfamily. AB hydrolase 4 family.</text>
</comment>
<dbReference type="GO" id="GO:0097524">
    <property type="term" value="C:sperm plasma membrane"/>
    <property type="evidence" value="ECO:0007669"/>
    <property type="project" value="TreeGrafter"/>
</dbReference>
<dbReference type="Proteomes" id="UP001174909">
    <property type="component" value="Unassembled WGS sequence"/>
</dbReference>
<proteinExistence type="inferred from homology"/>
<dbReference type="GO" id="GO:0043401">
    <property type="term" value="P:steroid hormone receptor signaling pathway"/>
    <property type="evidence" value="ECO:0007669"/>
    <property type="project" value="TreeGrafter"/>
</dbReference>
<dbReference type="GO" id="GO:0036126">
    <property type="term" value="C:sperm flagellum"/>
    <property type="evidence" value="ECO:0007669"/>
    <property type="project" value="TreeGrafter"/>
</dbReference>
<dbReference type="Gene3D" id="3.40.50.1820">
    <property type="entry name" value="alpha/beta hydrolase"/>
    <property type="match status" value="1"/>
</dbReference>
<gene>
    <name evidence="5" type="ORF">GBAR_LOCUS10588</name>
</gene>
<name>A0AA35WDK8_GEOBA</name>
<dbReference type="Pfam" id="PF00561">
    <property type="entry name" value="Abhydrolase_1"/>
    <property type="match status" value="1"/>
</dbReference>
<dbReference type="GO" id="GO:0047372">
    <property type="term" value="F:monoacylglycerol lipase activity"/>
    <property type="evidence" value="ECO:0007669"/>
    <property type="project" value="TreeGrafter"/>
</dbReference>
<dbReference type="SUPFAM" id="SSF53474">
    <property type="entry name" value="alpha/beta-Hydrolases"/>
    <property type="match status" value="1"/>
</dbReference>
<reference evidence="5" key="1">
    <citation type="submission" date="2023-03" db="EMBL/GenBank/DDBJ databases">
        <authorList>
            <person name="Steffen K."/>
            <person name="Cardenas P."/>
        </authorList>
    </citation>
    <scope>NUCLEOTIDE SEQUENCE</scope>
</reference>
<dbReference type="InterPro" id="IPR029058">
    <property type="entry name" value="AB_hydrolase_fold"/>
</dbReference>
<feature type="non-terminal residue" evidence="5">
    <location>
        <position position="1"/>
    </location>
</feature>
<evidence type="ECO:0000313" key="6">
    <source>
        <dbReference type="Proteomes" id="UP001174909"/>
    </source>
</evidence>
<organism evidence="5 6">
    <name type="scientific">Geodia barretti</name>
    <name type="common">Barrett's horny sponge</name>
    <dbReference type="NCBI Taxonomy" id="519541"/>
    <lineage>
        <taxon>Eukaryota</taxon>
        <taxon>Metazoa</taxon>
        <taxon>Porifera</taxon>
        <taxon>Demospongiae</taxon>
        <taxon>Heteroscleromorpha</taxon>
        <taxon>Tetractinellida</taxon>
        <taxon>Astrophorina</taxon>
        <taxon>Geodiidae</taxon>
        <taxon>Geodia</taxon>
    </lineage>
</organism>
<dbReference type="GO" id="GO:0008126">
    <property type="term" value="F:acetylesterase activity"/>
    <property type="evidence" value="ECO:0007669"/>
    <property type="project" value="TreeGrafter"/>
</dbReference>
<evidence type="ECO:0000256" key="3">
    <source>
        <dbReference type="SAM" id="Phobius"/>
    </source>
</evidence>
<accession>A0AA35WDK8</accession>
<sequence>CLYFCECRYRPPLLWGASGHIQTAYNVLVGHVFVPSPVGDRQSLSTPDGSTVTYDLYQPQHPTASSLFFLLCPGIGNCSETFYIRSFVHYLLSNGHNVAVLNHVGTLTDVPVTGNRLFTYGGTGDLAAVFEDLLSRHPSSQWVLVGFSLGANIGVRFIGERVHWRSHFLCAVSVCQGYDPNQAIGIFPSTSNLSKLYSHHITSKQLSLMRRHRSQLLGETPLVNLRNPAGRNSKITHRGHDCNGFALDVTKIAGPSNEALLWRAKSIHELDEYYTRRVLGFESVRDLWQWMSCVELMETVTDFPLLLVNACDDPIVPEEVHSIPIHYTVFAMFGMLSPASPGALMTAAIVLFMFMRATAGYLIVQDPERGRLEERRSADRHSLSLRRLWHGLLPQLLHLGRTLCGNETTIGGGGPSPSQVQPATMSWPTPSSTTTPRYCSPPCWLCCACGLEHPSPSCSEGPILGSGNSRTNIR</sequence>
<feature type="transmembrane region" description="Helical" evidence="3">
    <location>
        <begin position="342"/>
        <end position="364"/>
    </location>
</feature>
<evidence type="ECO:0000313" key="5">
    <source>
        <dbReference type="EMBL" id="CAI8017453.1"/>
    </source>
</evidence>
<evidence type="ECO:0000259" key="4">
    <source>
        <dbReference type="Pfam" id="PF00561"/>
    </source>
</evidence>
<dbReference type="GO" id="GO:0051793">
    <property type="term" value="P:medium-chain fatty acid catabolic process"/>
    <property type="evidence" value="ECO:0007669"/>
    <property type="project" value="TreeGrafter"/>
</dbReference>
<keyword evidence="3" id="KW-1133">Transmembrane helix</keyword>
<evidence type="ECO:0000256" key="1">
    <source>
        <dbReference type="ARBA" id="ARBA00010884"/>
    </source>
</evidence>
<protein>
    <submittedName>
        <fullName evidence="5">Abhydrolase domain-containing protein 2</fullName>
    </submittedName>
</protein>
<dbReference type="GO" id="GO:0046464">
    <property type="term" value="P:acylglycerol catabolic process"/>
    <property type="evidence" value="ECO:0007669"/>
    <property type="project" value="TreeGrafter"/>
</dbReference>
<dbReference type="PANTHER" id="PTHR10794">
    <property type="entry name" value="ABHYDROLASE DOMAIN-CONTAINING PROTEIN"/>
    <property type="match status" value="1"/>
</dbReference>
<keyword evidence="3" id="KW-0812">Transmembrane</keyword>
<dbReference type="InterPro" id="IPR000073">
    <property type="entry name" value="AB_hydrolase_1"/>
</dbReference>
<feature type="domain" description="AB hydrolase-1" evidence="4">
    <location>
        <begin position="69"/>
        <end position="318"/>
    </location>
</feature>
<dbReference type="EMBL" id="CASHTH010001629">
    <property type="protein sequence ID" value="CAI8017453.1"/>
    <property type="molecule type" value="Genomic_DNA"/>
</dbReference>
<feature type="compositionally biased region" description="Low complexity" evidence="2">
    <location>
        <begin position="416"/>
        <end position="431"/>
    </location>
</feature>
<dbReference type="PANTHER" id="PTHR10794:SF45">
    <property type="entry name" value="MONOACYLGLYCEROL LIPASE ABHD2"/>
    <property type="match status" value="1"/>
</dbReference>
<dbReference type="GO" id="GO:0051792">
    <property type="term" value="P:medium-chain fatty acid biosynthetic process"/>
    <property type="evidence" value="ECO:0007669"/>
    <property type="project" value="TreeGrafter"/>
</dbReference>
<comment type="caution">
    <text evidence="5">The sequence shown here is derived from an EMBL/GenBank/DDBJ whole genome shotgun (WGS) entry which is preliminary data.</text>
</comment>
<keyword evidence="6" id="KW-1185">Reference proteome</keyword>
<dbReference type="GO" id="GO:0048240">
    <property type="term" value="P:sperm capacitation"/>
    <property type="evidence" value="ECO:0007669"/>
    <property type="project" value="TreeGrafter"/>
</dbReference>
<dbReference type="InterPro" id="IPR050960">
    <property type="entry name" value="AB_hydrolase_4_sf"/>
</dbReference>